<proteinExistence type="predicted"/>
<dbReference type="Pfam" id="PF17289">
    <property type="entry name" value="Terminase_6C"/>
    <property type="match status" value="1"/>
</dbReference>
<dbReference type="Proteomes" id="UP000031392">
    <property type="component" value="Chromosome"/>
</dbReference>
<dbReference type="Pfam" id="PF06056">
    <property type="entry name" value="Terminase_5"/>
    <property type="match status" value="1"/>
</dbReference>
<gene>
    <name evidence="5" type="ORF">NELON_06140</name>
</gene>
<feature type="domain" description="Terminase ATPase subunit N-terminal" evidence="3">
    <location>
        <begin position="28"/>
        <end position="83"/>
    </location>
</feature>
<organism evidence="5 6">
    <name type="scientific">Neisseria elongata subsp. glycolytica ATCC 29315</name>
    <dbReference type="NCBI Taxonomy" id="546263"/>
    <lineage>
        <taxon>Bacteria</taxon>
        <taxon>Pseudomonadati</taxon>
        <taxon>Pseudomonadota</taxon>
        <taxon>Betaproteobacteria</taxon>
        <taxon>Neisseriales</taxon>
        <taxon>Neisseriaceae</taxon>
        <taxon>Neisseria</taxon>
    </lineage>
</organism>
<feature type="compositionally biased region" description="Basic and acidic residues" evidence="2">
    <location>
        <begin position="137"/>
        <end position="150"/>
    </location>
</feature>
<feature type="region of interest" description="Disordered" evidence="2">
    <location>
        <begin position="108"/>
        <end position="150"/>
    </location>
</feature>
<name>A0A0B5CQJ1_NEIEG</name>
<evidence type="ECO:0000313" key="6">
    <source>
        <dbReference type="Proteomes" id="UP000031392"/>
    </source>
</evidence>
<dbReference type="Gene3D" id="3.40.50.300">
    <property type="entry name" value="P-loop containing nucleotide triphosphate hydrolases"/>
    <property type="match status" value="1"/>
</dbReference>
<dbReference type="Gene3D" id="3.30.420.240">
    <property type="match status" value="1"/>
</dbReference>
<feature type="domain" description="Terminase large subunit gp17-like C-terminal" evidence="4">
    <location>
        <begin position="438"/>
        <end position="592"/>
    </location>
</feature>
<keyword evidence="6" id="KW-1185">Reference proteome</keyword>
<evidence type="ECO:0000256" key="1">
    <source>
        <dbReference type="ARBA" id="ARBA00022612"/>
    </source>
</evidence>
<protein>
    <submittedName>
        <fullName evidence="5">Oxidoreductase</fullName>
    </submittedName>
</protein>
<dbReference type="KEGG" id="nel:NELON_06140"/>
<dbReference type="HOGENOM" id="CLU_020362_2_1_4"/>
<evidence type="ECO:0000313" key="5">
    <source>
        <dbReference type="EMBL" id="AJE18511.1"/>
    </source>
</evidence>
<dbReference type="EMBL" id="CP007726">
    <property type="protein sequence ID" value="AJE18511.1"/>
    <property type="molecule type" value="Genomic_DNA"/>
</dbReference>
<sequence length="611" mass="69763">MIALCFWTRCFFMAADLVSGAPFAGNVDPRLQARVLFWQGWRISDIARLLGLKPTVVYSWKTRDGWEGGEPLQRVAASAEMRLHFLINQPKKSDADYKEIRQLTGLLSGGRSSERPSERKRQEESGRGFDDVPTIDRPPREPRERVRKVEKAQPNCFSPEQVARAQEIFREQLFGYQEVWLNQRVRFRNLLKSRQIGATFFFAREALVDALLTGKNKVFLSASRRQAFQFKQYQIDLAQMVGVELKGDSIRLHNGAVLYFLGTNSRTAQSYHGDLYVDEYFWIQDFEELTRVAKPMASQKQYRITYFSTPSSTAHPAYPFWTGSRFNEGRPKAEHVKFDVSHAALSGGRLCEDGQWRQIVTLDDAEKSGCTLFDRRQLELENSPAEFRQLFMCEFVEDGDGVFSWADLKRCQVDSWELWGDFYKPLGLRPAGDLPVWVGYDPAFSGDAAGLVVMLPPRHNGDKFRILEHKLLRGDDFERQAEEVRSLLGRYNVQKVVVDRTGLGEAVFQLVGKFFPRVIGVNYSLAEKSLMVNKMLSLLRANRVEWDSDCKDITAAFLNIRTFTTAGGRVSYESARTEASSHSDVAWAAMQVFYQEPLDGVSQALGTVEIY</sequence>
<accession>A0A0B5CQJ1</accession>
<reference evidence="6" key="1">
    <citation type="submission" date="2014-05" db="EMBL/GenBank/DDBJ databases">
        <title>Complete Genome sequence of Neisseria elongata subsp. glycolytica.</title>
        <authorList>
            <person name="Veyrier F.J."/>
            <person name="Taha M.-K."/>
        </authorList>
    </citation>
    <scope>NUCLEOTIDE SEQUENCE [LARGE SCALE GENOMIC DNA]</scope>
    <source>
        <strain evidence="6">ATCC 29315</strain>
    </source>
</reference>
<evidence type="ECO:0000259" key="3">
    <source>
        <dbReference type="Pfam" id="PF06056"/>
    </source>
</evidence>
<dbReference type="InterPro" id="IPR010332">
    <property type="entry name" value="ATPase_terminase-su_N"/>
</dbReference>
<feature type="compositionally biased region" description="Basic and acidic residues" evidence="2">
    <location>
        <begin position="112"/>
        <end position="130"/>
    </location>
</feature>
<dbReference type="PATRIC" id="fig|546263.7.peg.1309"/>
<dbReference type="Pfam" id="PF03237">
    <property type="entry name" value="Terminase_6N"/>
    <property type="match status" value="1"/>
</dbReference>
<dbReference type="InterPro" id="IPR035421">
    <property type="entry name" value="Terminase_6C"/>
</dbReference>
<reference evidence="5 6" key="2">
    <citation type="journal article" date="2015" name="PLoS Genet.">
        <title>Common Cell Shape Evolution of Two Nasopharyngeal Pathogens.</title>
        <authorList>
            <person name="Veyrier F.J."/>
            <person name="Biais N."/>
            <person name="Morales P."/>
            <person name="Belkacem N."/>
            <person name="Guilhen C."/>
            <person name="Ranjeva S."/>
            <person name="Sismeiro O."/>
            <person name="Pehau-Arnaudet G."/>
            <person name="Rocha E.P."/>
            <person name="Werts C."/>
            <person name="Taha M.K."/>
            <person name="Boneca I.G."/>
        </authorList>
    </citation>
    <scope>NUCLEOTIDE SEQUENCE [LARGE SCALE GENOMIC DNA]</scope>
    <source>
        <strain evidence="5 6">ATCC 29315</strain>
    </source>
</reference>
<evidence type="ECO:0000256" key="2">
    <source>
        <dbReference type="SAM" id="MobiDB-lite"/>
    </source>
</evidence>
<evidence type="ECO:0000259" key="4">
    <source>
        <dbReference type="Pfam" id="PF17289"/>
    </source>
</evidence>
<dbReference type="AlphaFoldDB" id="A0A0B5CQJ1"/>
<dbReference type="InterPro" id="IPR027417">
    <property type="entry name" value="P-loop_NTPase"/>
</dbReference>
<keyword evidence="1" id="KW-1188">Viral release from host cell</keyword>